<dbReference type="SMART" id="SM00198">
    <property type="entry name" value="SCP"/>
    <property type="match status" value="1"/>
</dbReference>
<dbReference type="InterPro" id="IPR035940">
    <property type="entry name" value="CAP_sf"/>
</dbReference>
<evidence type="ECO:0000313" key="4">
    <source>
        <dbReference type="EMBL" id="KFB44656.1"/>
    </source>
</evidence>
<reference evidence="5" key="2">
    <citation type="submission" date="2020-05" db="UniProtKB">
        <authorList>
            <consortium name="EnsemblMetazoa"/>
        </authorList>
    </citation>
    <scope>IDENTIFICATION</scope>
</reference>
<evidence type="ECO:0000313" key="5">
    <source>
        <dbReference type="EnsemblMetazoa" id="ASIC012558-PA"/>
    </source>
</evidence>
<organism evidence="4">
    <name type="scientific">Anopheles sinensis</name>
    <name type="common">Mosquito</name>
    <dbReference type="NCBI Taxonomy" id="74873"/>
    <lineage>
        <taxon>Eukaryota</taxon>
        <taxon>Metazoa</taxon>
        <taxon>Ecdysozoa</taxon>
        <taxon>Arthropoda</taxon>
        <taxon>Hexapoda</taxon>
        <taxon>Insecta</taxon>
        <taxon>Pterygota</taxon>
        <taxon>Neoptera</taxon>
        <taxon>Endopterygota</taxon>
        <taxon>Diptera</taxon>
        <taxon>Nematocera</taxon>
        <taxon>Culicoidea</taxon>
        <taxon>Culicidae</taxon>
        <taxon>Anophelinae</taxon>
        <taxon>Anopheles</taxon>
    </lineage>
</organism>
<dbReference type="OrthoDB" id="414826at2759"/>
<dbReference type="VEuPathDB" id="VectorBase:ASIC012558"/>
<dbReference type="InterPro" id="IPR014044">
    <property type="entry name" value="CAP_dom"/>
</dbReference>
<protein>
    <submittedName>
        <fullName evidence="5">SCP domain-containing protein</fullName>
    </submittedName>
    <submittedName>
        <fullName evidence="4">Venom allergen</fullName>
    </submittedName>
</protein>
<evidence type="ECO:0000256" key="2">
    <source>
        <dbReference type="ARBA" id="ARBA00022525"/>
    </source>
</evidence>
<dbReference type="VEuPathDB" id="VectorBase:ASIS011197"/>
<dbReference type="AlphaFoldDB" id="A0A084W362"/>
<dbReference type="SMR" id="A0A084W362"/>
<evidence type="ECO:0000259" key="3">
    <source>
        <dbReference type="SMART" id="SM00198"/>
    </source>
</evidence>
<evidence type="ECO:0000256" key="1">
    <source>
        <dbReference type="ARBA" id="ARBA00004613"/>
    </source>
</evidence>
<dbReference type="Proteomes" id="UP000030765">
    <property type="component" value="Unassembled WGS sequence"/>
</dbReference>
<dbReference type="STRING" id="74873.A0A084W362"/>
<reference evidence="4 6" key="1">
    <citation type="journal article" date="2014" name="BMC Genomics">
        <title>Genome sequence of Anopheles sinensis provides insight into genetics basis of mosquito competence for malaria parasites.</title>
        <authorList>
            <person name="Zhou D."/>
            <person name="Zhang D."/>
            <person name="Ding G."/>
            <person name="Shi L."/>
            <person name="Hou Q."/>
            <person name="Ye Y."/>
            <person name="Xu Y."/>
            <person name="Zhou H."/>
            <person name="Xiong C."/>
            <person name="Li S."/>
            <person name="Yu J."/>
            <person name="Hong S."/>
            <person name="Yu X."/>
            <person name="Zou P."/>
            <person name="Chen C."/>
            <person name="Chang X."/>
            <person name="Wang W."/>
            <person name="Lv Y."/>
            <person name="Sun Y."/>
            <person name="Ma L."/>
            <person name="Shen B."/>
            <person name="Zhu C."/>
        </authorList>
    </citation>
    <scope>NUCLEOTIDE SEQUENCE [LARGE SCALE GENOMIC DNA]</scope>
</reference>
<keyword evidence="2" id="KW-0964">Secreted</keyword>
<gene>
    <name evidence="4" type="ORF">ZHAS_00012558</name>
</gene>
<sequence>MTTAFKDKILQMHNAIRSKGALGLSGNSGLPKSSRSATVVWDDGLAVQASHMSRTCEIYSQVCSNTADLSNVGILTTQLGGPAAQNKDYNAAIDDAMDTWSMGYLAVGGDEIDSYPGYASDPAYMQLVRGNVYKIGCAIHYGKKGSGPALYTVCNYSSANVVGEPVYSKGPTASACKTGTNPNYPGLCSVNEIFK</sequence>
<dbReference type="GO" id="GO:0005576">
    <property type="term" value="C:extracellular region"/>
    <property type="evidence" value="ECO:0007669"/>
    <property type="project" value="UniProtKB-SubCell"/>
</dbReference>
<evidence type="ECO:0000313" key="6">
    <source>
        <dbReference type="Proteomes" id="UP000030765"/>
    </source>
</evidence>
<dbReference type="Pfam" id="PF00188">
    <property type="entry name" value="CAP"/>
    <property type="match status" value="1"/>
</dbReference>
<dbReference type="EnsemblMetazoa" id="ASIC012558-RA">
    <property type="protein sequence ID" value="ASIC012558-PA"/>
    <property type="gene ID" value="ASIC012558"/>
</dbReference>
<dbReference type="SUPFAM" id="SSF55797">
    <property type="entry name" value="PR-1-like"/>
    <property type="match status" value="1"/>
</dbReference>
<comment type="subcellular location">
    <subcellularLocation>
        <location evidence="1">Secreted</location>
    </subcellularLocation>
</comment>
<dbReference type="EMBL" id="ATLV01019835">
    <property type="status" value="NOT_ANNOTATED_CDS"/>
    <property type="molecule type" value="Genomic_DNA"/>
</dbReference>
<accession>A0A084W362</accession>
<dbReference type="OMA" id="IGCAIHY"/>
<dbReference type="CDD" id="cd05380">
    <property type="entry name" value="CAP_euk"/>
    <property type="match status" value="1"/>
</dbReference>
<name>A0A084W362_ANOSI</name>
<proteinExistence type="predicted"/>
<dbReference type="Gene3D" id="3.40.33.10">
    <property type="entry name" value="CAP"/>
    <property type="match status" value="1"/>
</dbReference>
<keyword evidence="6" id="KW-1185">Reference proteome</keyword>
<dbReference type="EMBL" id="KE525280">
    <property type="protein sequence ID" value="KFB44656.1"/>
    <property type="molecule type" value="Genomic_DNA"/>
</dbReference>
<feature type="domain" description="SCP" evidence="3">
    <location>
        <begin position="4"/>
        <end position="163"/>
    </location>
</feature>